<keyword evidence="1" id="KW-1133">Transmembrane helix</keyword>
<keyword evidence="3" id="KW-1185">Reference proteome</keyword>
<feature type="transmembrane region" description="Helical" evidence="1">
    <location>
        <begin position="59"/>
        <end position="82"/>
    </location>
</feature>
<dbReference type="RefSeq" id="WP_158344375.1">
    <property type="nucleotide sequence ID" value="NZ_JAHQCW010000002.1"/>
</dbReference>
<sequence>MPKNPMEYRQQLLAEARATMSSSHGESAFNNPGLIHPRYGRTQEQQETEGTVSFFKIRCIIAVVLFMGFLFLYTTGATIFNYDSQKIVAAFSDTIEAEDVSAYIEDVKNQIFPKDS</sequence>
<protein>
    <submittedName>
        <fullName evidence="2">Uncharacterized protein</fullName>
    </submittedName>
</protein>
<evidence type="ECO:0000313" key="3">
    <source>
        <dbReference type="Proteomes" id="UP000712157"/>
    </source>
</evidence>
<evidence type="ECO:0000313" key="2">
    <source>
        <dbReference type="EMBL" id="MBU9735312.1"/>
    </source>
</evidence>
<organism evidence="2 3">
    <name type="scientific">Diplocloster agilis</name>
    <dbReference type="NCBI Taxonomy" id="2850323"/>
    <lineage>
        <taxon>Bacteria</taxon>
        <taxon>Bacillati</taxon>
        <taxon>Bacillota</taxon>
        <taxon>Clostridia</taxon>
        <taxon>Lachnospirales</taxon>
        <taxon>Lachnospiraceae</taxon>
        <taxon>Diplocloster</taxon>
    </lineage>
</organism>
<name>A0A949JX21_9FIRM</name>
<evidence type="ECO:0000256" key="1">
    <source>
        <dbReference type="SAM" id="Phobius"/>
    </source>
</evidence>
<keyword evidence="1" id="KW-0472">Membrane</keyword>
<proteinExistence type="predicted"/>
<dbReference type="EMBL" id="JAHQCW010000002">
    <property type="protein sequence ID" value="MBU9735312.1"/>
    <property type="molecule type" value="Genomic_DNA"/>
</dbReference>
<dbReference type="AlphaFoldDB" id="A0A949JX21"/>
<comment type="caution">
    <text evidence="2">The sequence shown here is derived from an EMBL/GenBank/DDBJ whole genome shotgun (WGS) entry which is preliminary data.</text>
</comment>
<gene>
    <name evidence="2" type="ORF">KTH89_02120</name>
</gene>
<accession>A0A949JX21</accession>
<keyword evidence="1" id="KW-0812">Transmembrane</keyword>
<dbReference type="Proteomes" id="UP000712157">
    <property type="component" value="Unassembled WGS sequence"/>
</dbReference>
<reference evidence="2" key="1">
    <citation type="submission" date="2021-06" db="EMBL/GenBank/DDBJ databases">
        <title>Description of novel taxa of the family Lachnospiraceae.</title>
        <authorList>
            <person name="Chaplin A.V."/>
            <person name="Sokolova S.R."/>
            <person name="Pikina A.P."/>
            <person name="Korzhanova M."/>
            <person name="Belova V."/>
            <person name="Korostin D."/>
            <person name="Efimov B.A."/>
        </authorList>
    </citation>
    <scope>NUCLEOTIDE SEQUENCE</scope>
    <source>
        <strain evidence="2">ASD5720</strain>
    </source>
</reference>